<name>X1KKT0_9ZZZZ</name>
<feature type="non-terminal residue" evidence="1">
    <location>
        <position position="1"/>
    </location>
</feature>
<feature type="non-terminal residue" evidence="1">
    <location>
        <position position="83"/>
    </location>
</feature>
<dbReference type="EMBL" id="BARU01048197">
    <property type="protein sequence ID" value="GAH94195.1"/>
    <property type="molecule type" value="Genomic_DNA"/>
</dbReference>
<gene>
    <name evidence="1" type="ORF">S03H2_71773</name>
</gene>
<comment type="caution">
    <text evidence="1">The sequence shown here is derived from an EMBL/GenBank/DDBJ whole genome shotgun (WGS) entry which is preliminary data.</text>
</comment>
<protein>
    <submittedName>
        <fullName evidence="1">Uncharacterized protein</fullName>
    </submittedName>
</protein>
<dbReference type="AlphaFoldDB" id="X1KKT0"/>
<accession>X1KKT0</accession>
<proteinExistence type="predicted"/>
<sequence length="83" mass="10114">KSIESDGKSFNKKELQEEFDSIYLFIERPEIFDKSLHCKMIKDSLKKITMHLAKFDDEYIEKYKKMKDFHKNNCFFPSAFTYR</sequence>
<evidence type="ECO:0000313" key="1">
    <source>
        <dbReference type="EMBL" id="GAH94195.1"/>
    </source>
</evidence>
<organism evidence="1">
    <name type="scientific">marine sediment metagenome</name>
    <dbReference type="NCBI Taxonomy" id="412755"/>
    <lineage>
        <taxon>unclassified sequences</taxon>
        <taxon>metagenomes</taxon>
        <taxon>ecological metagenomes</taxon>
    </lineage>
</organism>
<reference evidence="1" key="1">
    <citation type="journal article" date="2014" name="Front. Microbiol.">
        <title>High frequency of phylogenetically diverse reductive dehalogenase-homologous genes in deep subseafloor sedimentary metagenomes.</title>
        <authorList>
            <person name="Kawai M."/>
            <person name="Futagami T."/>
            <person name="Toyoda A."/>
            <person name="Takaki Y."/>
            <person name="Nishi S."/>
            <person name="Hori S."/>
            <person name="Arai W."/>
            <person name="Tsubouchi T."/>
            <person name="Morono Y."/>
            <person name="Uchiyama I."/>
            <person name="Ito T."/>
            <person name="Fujiyama A."/>
            <person name="Inagaki F."/>
            <person name="Takami H."/>
        </authorList>
    </citation>
    <scope>NUCLEOTIDE SEQUENCE</scope>
    <source>
        <strain evidence="1">Expedition CK06-06</strain>
    </source>
</reference>